<feature type="active site" description="Acyl-ester intermediate" evidence="5">
    <location>
        <position position="231"/>
    </location>
</feature>
<feature type="binding site" evidence="6">
    <location>
        <position position="181"/>
    </location>
    <ligand>
        <name>substrate</name>
    </ligand>
</feature>
<dbReference type="AlphaFoldDB" id="A0AAD9CZK4"/>
<dbReference type="EC" id="3.5.1.4" evidence="3"/>
<comment type="caution">
    <text evidence="8">The sequence shown here is derived from an EMBL/GenBank/DDBJ whole genome shotgun (WGS) entry which is preliminary data.</text>
</comment>
<name>A0AAD9CZK4_PAPLA</name>
<keyword evidence="9" id="KW-1185">Reference proteome</keyword>
<sequence length="547" mass="59138">MTKLSDWQEVVRGKLAQQQAQIPAEWHVDPTEALNVLDVPRSSGILSEEELIITETPMSVLLDNLASGKVSSEKVTLAFCKRAAIAHQLVNCLTEILFDRALTTARELDVHLASTGQTKGPLHGLPVSLKDTFRIPGVDSTIGFVAYANEPEPEGSESEITRIVRESGGVLFCKTNVPTAMMMSETYNNLFGFTSNPYNRNLSSGGSSGGEGALIALRGSPLGVGTDIGGSIRIPASFCGLYSLKPSFGRFPTLGAKAGLPGQEAVKSVNGPMANDLDSLELFAQAVLSTKPWERDPNVLPIPWRKVEVSGKKLAFGLIRDNGHLRPTPPVERALGIVKAALEAQGHVVIDFVPYRAQYSMGLLERLFGGDGGKHIHDLIVRSGEPWTEGLKLFKAAYEARKGNPALASDLWALQAERAVYAKEALEHWRATAASTGTGRPVDGVISPVTPWAASPRYKFGGDVSYTSVWNILDQPGVTFPVTFVGDNAVDEKPAYTARNEWEKFVWDNYDHTEQVGAPVVLQVVGPKLEDERTLALARVVADSLSE</sequence>
<feature type="active site" description="Charge relay system" evidence="5">
    <location>
        <position position="207"/>
    </location>
</feature>
<dbReference type="Proteomes" id="UP001182556">
    <property type="component" value="Unassembled WGS sequence"/>
</dbReference>
<dbReference type="InterPro" id="IPR036928">
    <property type="entry name" value="AS_sf"/>
</dbReference>
<evidence type="ECO:0000256" key="1">
    <source>
        <dbReference type="ARBA" id="ARBA00001311"/>
    </source>
</evidence>
<dbReference type="Pfam" id="PF01425">
    <property type="entry name" value="Amidase"/>
    <property type="match status" value="1"/>
</dbReference>
<evidence type="ECO:0000256" key="4">
    <source>
        <dbReference type="ARBA" id="ARBA00022801"/>
    </source>
</evidence>
<dbReference type="PIRSF" id="PIRSF001221">
    <property type="entry name" value="Amidase_fungi"/>
    <property type="match status" value="1"/>
</dbReference>
<dbReference type="EMBL" id="JAODAN010000006">
    <property type="protein sequence ID" value="KAK1923649.1"/>
    <property type="molecule type" value="Genomic_DNA"/>
</dbReference>
<reference evidence="8" key="1">
    <citation type="submission" date="2023-02" db="EMBL/GenBank/DDBJ databases">
        <title>Identification and recombinant expression of a fungal hydrolase from Papiliotrema laurentii that hydrolyzes apple cutin and clears colloidal polyester polyurethane.</title>
        <authorList>
            <consortium name="DOE Joint Genome Institute"/>
            <person name="Roman V.A."/>
            <person name="Bojanowski C."/>
            <person name="Crable B.R."/>
            <person name="Wagner D.N."/>
            <person name="Hung C.S."/>
            <person name="Nadeau L.J."/>
            <person name="Schratz L."/>
            <person name="Haridas S."/>
            <person name="Pangilinan J."/>
            <person name="Lipzen A."/>
            <person name="Na H."/>
            <person name="Yan M."/>
            <person name="Ng V."/>
            <person name="Grigoriev I.V."/>
            <person name="Spatafora J.W."/>
            <person name="Barlow D."/>
            <person name="Biffinger J."/>
            <person name="Kelley-Loughnane N."/>
            <person name="Varaljay V.A."/>
            <person name="Crookes-Goodson W.J."/>
        </authorList>
    </citation>
    <scope>NUCLEOTIDE SEQUENCE</scope>
    <source>
        <strain evidence="8">5307AH</strain>
    </source>
</reference>
<evidence type="ECO:0000256" key="6">
    <source>
        <dbReference type="PIRSR" id="PIRSR001221-2"/>
    </source>
</evidence>
<protein>
    <recommendedName>
        <fullName evidence="3">amidase</fullName>
        <ecNumber evidence="3">3.5.1.4</ecNumber>
    </recommendedName>
</protein>
<feature type="binding site" evidence="6">
    <location>
        <begin position="228"/>
        <end position="231"/>
    </location>
    <ligand>
        <name>substrate</name>
    </ligand>
</feature>
<dbReference type="PANTHER" id="PTHR46072">
    <property type="entry name" value="AMIDASE-RELATED-RELATED"/>
    <property type="match status" value="1"/>
</dbReference>
<dbReference type="PROSITE" id="PS00571">
    <property type="entry name" value="AMIDASES"/>
    <property type="match status" value="1"/>
</dbReference>
<evidence type="ECO:0000313" key="8">
    <source>
        <dbReference type="EMBL" id="KAK1923649.1"/>
    </source>
</evidence>
<dbReference type="PANTHER" id="PTHR46072:SF11">
    <property type="entry name" value="AMIDASE-RELATED"/>
    <property type="match status" value="1"/>
</dbReference>
<comment type="catalytic activity">
    <reaction evidence="1">
        <text>a monocarboxylic acid amide + H2O = a monocarboxylate + NH4(+)</text>
        <dbReference type="Rhea" id="RHEA:12020"/>
        <dbReference type="ChEBI" id="CHEBI:15377"/>
        <dbReference type="ChEBI" id="CHEBI:28938"/>
        <dbReference type="ChEBI" id="CHEBI:35757"/>
        <dbReference type="ChEBI" id="CHEBI:83628"/>
        <dbReference type="EC" id="3.5.1.4"/>
    </reaction>
</comment>
<feature type="active site" description="Charge relay system" evidence="5">
    <location>
        <position position="130"/>
    </location>
</feature>
<gene>
    <name evidence="8" type="ORF">DB88DRAFT_491956</name>
</gene>
<evidence type="ECO:0000256" key="3">
    <source>
        <dbReference type="ARBA" id="ARBA00012922"/>
    </source>
</evidence>
<keyword evidence="4" id="KW-0378">Hydrolase</keyword>
<organism evidence="8 9">
    <name type="scientific">Papiliotrema laurentii</name>
    <name type="common">Cryptococcus laurentii</name>
    <dbReference type="NCBI Taxonomy" id="5418"/>
    <lineage>
        <taxon>Eukaryota</taxon>
        <taxon>Fungi</taxon>
        <taxon>Dikarya</taxon>
        <taxon>Basidiomycota</taxon>
        <taxon>Agaricomycotina</taxon>
        <taxon>Tremellomycetes</taxon>
        <taxon>Tremellales</taxon>
        <taxon>Rhynchogastremaceae</taxon>
        <taxon>Papiliotrema</taxon>
    </lineage>
</organism>
<feature type="binding site" evidence="6">
    <location>
        <position position="207"/>
    </location>
    <ligand>
        <name>substrate</name>
    </ligand>
</feature>
<dbReference type="InterPro" id="IPR023631">
    <property type="entry name" value="Amidase_dom"/>
</dbReference>
<proteinExistence type="inferred from homology"/>
<comment type="similarity">
    <text evidence="2">Belongs to the amidase family.</text>
</comment>
<evidence type="ECO:0000256" key="5">
    <source>
        <dbReference type="PIRSR" id="PIRSR001221-1"/>
    </source>
</evidence>
<dbReference type="Gene3D" id="3.90.1300.10">
    <property type="entry name" value="Amidase signature (AS) domain"/>
    <property type="match status" value="1"/>
</dbReference>
<evidence type="ECO:0000256" key="2">
    <source>
        <dbReference type="ARBA" id="ARBA00009199"/>
    </source>
</evidence>
<accession>A0AAD9CZK4</accession>
<feature type="domain" description="Amidase" evidence="7">
    <location>
        <begin position="75"/>
        <end position="535"/>
    </location>
</feature>
<evidence type="ECO:0000313" key="9">
    <source>
        <dbReference type="Proteomes" id="UP001182556"/>
    </source>
</evidence>
<dbReference type="GO" id="GO:0004040">
    <property type="term" value="F:amidase activity"/>
    <property type="evidence" value="ECO:0007669"/>
    <property type="project" value="UniProtKB-EC"/>
</dbReference>
<dbReference type="InterPro" id="IPR020556">
    <property type="entry name" value="Amidase_CS"/>
</dbReference>
<evidence type="ECO:0000259" key="7">
    <source>
        <dbReference type="Pfam" id="PF01425"/>
    </source>
</evidence>
<dbReference type="SUPFAM" id="SSF75304">
    <property type="entry name" value="Amidase signature (AS) enzymes"/>
    <property type="match status" value="1"/>
</dbReference>